<dbReference type="EMBL" id="AOIA01000023">
    <property type="protein sequence ID" value="ELY65653.1"/>
    <property type="molecule type" value="Genomic_DNA"/>
</dbReference>
<evidence type="ECO:0000256" key="1">
    <source>
        <dbReference type="SAM" id="Phobius"/>
    </source>
</evidence>
<proteinExistence type="predicted"/>
<name>L9XYI1_9EURY</name>
<protein>
    <submittedName>
        <fullName evidence="2">Uncharacterized protein</fullName>
    </submittedName>
</protein>
<feature type="transmembrane region" description="Helical" evidence="1">
    <location>
        <begin position="33"/>
        <end position="50"/>
    </location>
</feature>
<dbReference type="RefSeq" id="WP_008420404.1">
    <property type="nucleotide sequence ID" value="NZ_AOIA01000023.1"/>
</dbReference>
<gene>
    <name evidence="2" type="ORF">C492_03219</name>
</gene>
<comment type="caution">
    <text evidence="2">The sequence shown here is derived from an EMBL/GenBank/DDBJ whole genome shotgun (WGS) entry which is preliminary data.</text>
</comment>
<dbReference type="InterPro" id="IPR055955">
    <property type="entry name" value="DUF7533"/>
</dbReference>
<dbReference type="Pfam" id="PF24377">
    <property type="entry name" value="DUF7533"/>
    <property type="match status" value="1"/>
</dbReference>
<reference evidence="2 3" key="1">
    <citation type="journal article" date="2014" name="PLoS Genet.">
        <title>Phylogenetically driven sequencing of extremely halophilic archaea reveals strategies for static and dynamic osmo-response.</title>
        <authorList>
            <person name="Becker E.A."/>
            <person name="Seitzer P.M."/>
            <person name="Tritt A."/>
            <person name="Larsen D."/>
            <person name="Krusor M."/>
            <person name="Yao A.I."/>
            <person name="Wu D."/>
            <person name="Madern D."/>
            <person name="Eisen J.A."/>
            <person name="Darling A.E."/>
            <person name="Facciotti M.T."/>
        </authorList>
    </citation>
    <scope>NUCLEOTIDE SEQUENCE [LARGE SCALE GENOMIC DNA]</scope>
    <source>
        <strain evidence="2 3">DSM 18795</strain>
    </source>
</reference>
<evidence type="ECO:0000313" key="3">
    <source>
        <dbReference type="Proteomes" id="UP000011531"/>
    </source>
</evidence>
<evidence type="ECO:0000313" key="2">
    <source>
        <dbReference type="EMBL" id="ELY65653.1"/>
    </source>
</evidence>
<dbReference type="AlphaFoldDB" id="L9XYI1"/>
<keyword evidence="1" id="KW-0812">Transmembrane</keyword>
<keyword evidence="1" id="KW-0472">Membrane</keyword>
<keyword evidence="3" id="KW-1185">Reference proteome</keyword>
<sequence>MGGVIDTIELAGVLVLALPAALAGLELLLVRGETAVGAVLIGLAIALVIVQRRFTLPSDVPAAAAKRVVGAVRVDGDENDDR</sequence>
<accession>L9XYI1</accession>
<organism evidence="2 3">
    <name type="scientific">Natronococcus jeotgali DSM 18795</name>
    <dbReference type="NCBI Taxonomy" id="1227498"/>
    <lineage>
        <taxon>Archaea</taxon>
        <taxon>Methanobacteriati</taxon>
        <taxon>Methanobacteriota</taxon>
        <taxon>Stenosarchaea group</taxon>
        <taxon>Halobacteria</taxon>
        <taxon>Halobacteriales</taxon>
        <taxon>Natrialbaceae</taxon>
        <taxon>Natronococcus</taxon>
    </lineage>
</organism>
<keyword evidence="1" id="KW-1133">Transmembrane helix</keyword>
<dbReference type="Proteomes" id="UP000011531">
    <property type="component" value="Unassembled WGS sequence"/>
</dbReference>